<sequence>MTVHIVSAAVLDPIGEHIVVILGTAVLPNLVLRVSASRTGRSARRSMSIASGPGAAFAVLLSAAGFAAAAVRRAHDRVKCGLRCRCHLRA</sequence>
<reference evidence="2 3" key="1">
    <citation type="journal article" date="2019" name="Int. J. Syst. Evol. Microbiol.">
        <title>The Global Catalogue of Microorganisms (GCM) 10K type strain sequencing project: providing services to taxonomists for standard genome sequencing and annotation.</title>
        <authorList>
            <consortium name="The Broad Institute Genomics Platform"/>
            <consortium name="The Broad Institute Genome Sequencing Center for Infectious Disease"/>
            <person name="Wu L."/>
            <person name="Ma J."/>
        </authorList>
    </citation>
    <scope>NUCLEOTIDE SEQUENCE [LARGE SCALE GENOMIC DNA]</scope>
    <source>
        <strain evidence="2 3">JCM 11448</strain>
    </source>
</reference>
<name>A0ABN1XDP6_9ACTN</name>
<protein>
    <submittedName>
        <fullName evidence="2">Uncharacterized protein</fullName>
    </submittedName>
</protein>
<organism evidence="2 3">
    <name type="scientific">Streptomyces javensis</name>
    <dbReference type="NCBI Taxonomy" id="114698"/>
    <lineage>
        <taxon>Bacteria</taxon>
        <taxon>Bacillati</taxon>
        <taxon>Actinomycetota</taxon>
        <taxon>Actinomycetes</taxon>
        <taxon>Kitasatosporales</taxon>
        <taxon>Streptomycetaceae</taxon>
        <taxon>Streptomyces</taxon>
        <taxon>Streptomyces violaceusniger group</taxon>
    </lineage>
</organism>
<proteinExistence type="predicted"/>
<evidence type="ECO:0000313" key="2">
    <source>
        <dbReference type="EMBL" id="GAA1295676.1"/>
    </source>
</evidence>
<dbReference type="Proteomes" id="UP001500282">
    <property type="component" value="Unassembled WGS sequence"/>
</dbReference>
<keyword evidence="3" id="KW-1185">Reference proteome</keyword>
<keyword evidence="1" id="KW-1133">Transmembrane helix</keyword>
<comment type="caution">
    <text evidence="2">The sequence shown here is derived from an EMBL/GenBank/DDBJ whole genome shotgun (WGS) entry which is preliminary data.</text>
</comment>
<feature type="transmembrane region" description="Helical" evidence="1">
    <location>
        <begin position="17"/>
        <end position="36"/>
    </location>
</feature>
<evidence type="ECO:0000256" key="1">
    <source>
        <dbReference type="SAM" id="Phobius"/>
    </source>
</evidence>
<keyword evidence="1" id="KW-0812">Transmembrane</keyword>
<dbReference type="EMBL" id="BAAAIH010000060">
    <property type="protein sequence ID" value="GAA1295676.1"/>
    <property type="molecule type" value="Genomic_DNA"/>
</dbReference>
<accession>A0ABN1XDP6</accession>
<evidence type="ECO:0000313" key="3">
    <source>
        <dbReference type="Proteomes" id="UP001500282"/>
    </source>
</evidence>
<gene>
    <name evidence="2" type="ORF">GCM10009579_73050</name>
</gene>
<feature type="transmembrane region" description="Helical" evidence="1">
    <location>
        <begin position="48"/>
        <end position="71"/>
    </location>
</feature>
<keyword evidence="1" id="KW-0472">Membrane</keyword>